<dbReference type="Gene3D" id="3.20.20.330">
    <property type="entry name" value="Homocysteine-binding-like domain"/>
    <property type="match status" value="1"/>
</dbReference>
<evidence type="ECO:0000256" key="3">
    <source>
        <dbReference type="PROSITE-ProRule" id="PRU00333"/>
    </source>
</evidence>
<dbReference type="InterPro" id="IPR036589">
    <property type="entry name" value="HCY_dom_sf"/>
</dbReference>
<evidence type="ECO:0000313" key="5">
    <source>
        <dbReference type="EMBL" id="MEQ2425852.1"/>
    </source>
</evidence>
<keyword evidence="6" id="KW-1185">Reference proteome</keyword>
<dbReference type="SUPFAM" id="SSF82282">
    <property type="entry name" value="Homocysteine S-methyltransferase"/>
    <property type="match status" value="1"/>
</dbReference>
<evidence type="ECO:0000256" key="2">
    <source>
        <dbReference type="ARBA" id="ARBA00022679"/>
    </source>
</evidence>
<dbReference type="Proteomes" id="UP001454086">
    <property type="component" value="Unassembled WGS sequence"/>
</dbReference>
<accession>A0ABV1D626</accession>
<keyword evidence="1 3" id="KW-0489">Methyltransferase</keyword>
<feature type="binding site" evidence="3">
    <location>
        <position position="302"/>
    </location>
    <ligand>
        <name>Zn(2+)</name>
        <dbReference type="ChEBI" id="CHEBI:29105"/>
    </ligand>
</feature>
<keyword evidence="2 3" id="KW-0808">Transferase</keyword>
<organism evidence="5 6">
    <name type="scientific">Enterocloster hominis</name>
    <name type="common">ex Hitch et al. 2024</name>
    <dbReference type="NCBI Taxonomy" id="1917870"/>
    <lineage>
        <taxon>Bacteria</taxon>
        <taxon>Bacillati</taxon>
        <taxon>Bacillota</taxon>
        <taxon>Clostridia</taxon>
        <taxon>Lachnospirales</taxon>
        <taxon>Lachnospiraceae</taxon>
        <taxon>Enterocloster</taxon>
    </lineage>
</organism>
<reference evidence="5 6" key="1">
    <citation type="submission" date="2024-03" db="EMBL/GenBank/DDBJ databases">
        <title>Human intestinal bacterial collection.</title>
        <authorList>
            <person name="Pauvert C."/>
            <person name="Hitch T.C.A."/>
            <person name="Clavel T."/>
        </authorList>
    </citation>
    <scope>NUCLEOTIDE SEQUENCE [LARGE SCALE GENOMIC DNA]</scope>
    <source>
        <strain evidence="5 6">CLA-SR-H021</strain>
    </source>
</reference>
<dbReference type="Pfam" id="PF02574">
    <property type="entry name" value="S-methyl_trans"/>
    <property type="match status" value="1"/>
</dbReference>
<gene>
    <name evidence="5" type="ORF">WMQ36_12800</name>
</gene>
<proteinExistence type="predicted"/>
<name>A0ABV1D626_9FIRM</name>
<keyword evidence="3" id="KW-0479">Metal-binding</keyword>
<comment type="cofactor">
    <cofactor evidence="3">
        <name>Zn(2+)</name>
        <dbReference type="ChEBI" id="CHEBI:29105"/>
    </cofactor>
</comment>
<dbReference type="PANTHER" id="PTHR11103:SF18">
    <property type="entry name" value="SLR1189 PROTEIN"/>
    <property type="match status" value="1"/>
</dbReference>
<keyword evidence="3" id="KW-0862">Zinc</keyword>
<dbReference type="PANTHER" id="PTHR11103">
    <property type="entry name" value="SLR1189 PROTEIN"/>
    <property type="match status" value="1"/>
</dbReference>
<dbReference type="InterPro" id="IPR003726">
    <property type="entry name" value="HCY_dom"/>
</dbReference>
<dbReference type="RefSeq" id="WP_349118259.1">
    <property type="nucleotide sequence ID" value="NZ_JBBMFM010000043.1"/>
</dbReference>
<evidence type="ECO:0000256" key="1">
    <source>
        <dbReference type="ARBA" id="ARBA00022603"/>
    </source>
</evidence>
<dbReference type="PROSITE" id="PS50970">
    <property type="entry name" value="HCY"/>
    <property type="match status" value="1"/>
</dbReference>
<evidence type="ECO:0000259" key="4">
    <source>
        <dbReference type="PROSITE" id="PS50970"/>
    </source>
</evidence>
<evidence type="ECO:0000313" key="6">
    <source>
        <dbReference type="Proteomes" id="UP001454086"/>
    </source>
</evidence>
<feature type="binding site" evidence="3">
    <location>
        <position position="230"/>
    </location>
    <ligand>
        <name>Zn(2+)</name>
        <dbReference type="ChEBI" id="CHEBI:29105"/>
    </ligand>
</feature>
<comment type="caution">
    <text evidence="5">The sequence shown here is derived from an EMBL/GenBank/DDBJ whole genome shotgun (WGS) entry which is preliminary data.</text>
</comment>
<feature type="domain" description="Hcy-binding" evidence="4">
    <location>
        <begin position="8"/>
        <end position="317"/>
    </location>
</feature>
<dbReference type="EMBL" id="JBBMFM010000043">
    <property type="protein sequence ID" value="MEQ2425852.1"/>
    <property type="molecule type" value="Genomic_DNA"/>
</dbReference>
<protein>
    <submittedName>
        <fullName evidence="5">Homocysteine S-methyltransferase family protein</fullName>
    </submittedName>
</protein>
<sequence>MTTIQRREKFCNTFAQVPVMMLQGSVGERIKRNFTHQDPAPPLKLAGLYYTEDGHRGLDTVFHDYVQIAQRYDLPMILHPYTRLTSPSMGKGTYWEDRDVSADNLNHCRSIVDGYPSIRDRIFIGTTMGFSGDSYDPLTGLEEEAYLFYTDHAKMLEASIVDHVRNGLTPCLTDAAGCARALSETSVPYFITFLIRKDGKLMDGTWLNDAIDYIDSRTVDHPPMFYQVNCVHPRNVMSALDKQPNRTKLVRERFLGLEANGSDMSPEELDNSPVIYSSPADEWAEEMMELHRNYGLKLLGGCCGTDHEHMEQLAMRIRGVYDGLQV</sequence>
<feature type="binding site" evidence="3">
    <location>
        <position position="303"/>
    </location>
    <ligand>
        <name>Zn(2+)</name>
        <dbReference type="ChEBI" id="CHEBI:29105"/>
    </ligand>
</feature>